<dbReference type="CDD" id="cd00371">
    <property type="entry name" value="HMA"/>
    <property type="match status" value="1"/>
</dbReference>
<dbReference type="GO" id="GO:0015086">
    <property type="term" value="F:cadmium ion transmembrane transporter activity"/>
    <property type="evidence" value="ECO:0007669"/>
    <property type="project" value="TreeGrafter"/>
</dbReference>
<feature type="domain" description="HMA" evidence="11">
    <location>
        <begin position="19"/>
        <end position="85"/>
    </location>
</feature>
<dbReference type="GO" id="GO:0005524">
    <property type="term" value="F:ATP binding"/>
    <property type="evidence" value="ECO:0007669"/>
    <property type="project" value="UniProtKB-UniRule"/>
</dbReference>
<dbReference type="InterPro" id="IPR023298">
    <property type="entry name" value="ATPase_P-typ_TM_dom_sf"/>
</dbReference>
<keyword evidence="10" id="KW-1003">Cell membrane</keyword>
<dbReference type="GO" id="GO:0019829">
    <property type="term" value="F:ATPase-coupled monoatomic cation transmembrane transporter activity"/>
    <property type="evidence" value="ECO:0007669"/>
    <property type="project" value="InterPro"/>
</dbReference>
<evidence type="ECO:0000259" key="11">
    <source>
        <dbReference type="PROSITE" id="PS50846"/>
    </source>
</evidence>
<dbReference type="Pfam" id="PF00122">
    <property type="entry name" value="E1-E2_ATPase"/>
    <property type="match status" value="1"/>
</dbReference>
<dbReference type="InterPro" id="IPR027256">
    <property type="entry name" value="P-typ_ATPase_IB"/>
</dbReference>
<evidence type="ECO:0000256" key="8">
    <source>
        <dbReference type="ARBA" id="ARBA00022989"/>
    </source>
</evidence>
<feature type="transmembrane region" description="Helical" evidence="10">
    <location>
        <begin position="685"/>
        <end position="703"/>
    </location>
</feature>
<dbReference type="Gene3D" id="3.30.70.100">
    <property type="match status" value="1"/>
</dbReference>
<dbReference type="GO" id="GO:0046872">
    <property type="term" value="F:metal ion binding"/>
    <property type="evidence" value="ECO:0007669"/>
    <property type="project" value="UniProtKB-KW"/>
</dbReference>
<dbReference type="InterPro" id="IPR018303">
    <property type="entry name" value="ATPase_P-typ_P_site"/>
</dbReference>
<dbReference type="PRINTS" id="PR00119">
    <property type="entry name" value="CATATPASE"/>
</dbReference>
<dbReference type="Proteomes" id="UP000525389">
    <property type="component" value="Unassembled WGS sequence"/>
</dbReference>
<evidence type="ECO:0000256" key="9">
    <source>
        <dbReference type="ARBA" id="ARBA00023136"/>
    </source>
</evidence>
<proteinExistence type="inferred from homology"/>
<dbReference type="AlphaFoldDB" id="A0A7W8GEX0"/>
<dbReference type="InterPro" id="IPR036163">
    <property type="entry name" value="HMA_dom_sf"/>
</dbReference>
<keyword evidence="7" id="KW-1278">Translocase</keyword>
<gene>
    <name evidence="12" type="ORF">HNQ09_001491</name>
</gene>
<feature type="transmembrane region" description="Helical" evidence="10">
    <location>
        <begin position="342"/>
        <end position="362"/>
    </location>
</feature>
<dbReference type="PRINTS" id="PR00941">
    <property type="entry name" value="CDATPASE"/>
</dbReference>
<keyword evidence="8 10" id="KW-1133">Transmembrane helix</keyword>
<name>A0A7W8GEX0_9DEIO</name>
<evidence type="ECO:0000256" key="2">
    <source>
        <dbReference type="ARBA" id="ARBA00006024"/>
    </source>
</evidence>
<organism evidence="12 13">
    <name type="scientific">Deinococcus budaensis</name>
    <dbReference type="NCBI Taxonomy" id="1665626"/>
    <lineage>
        <taxon>Bacteria</taxon>
        <taxon>Thermotogati</taxon>
        <taxon>Deinococcota</taxon>
        <taxon>Deinococci</taxon>
        <taxon>Deinococcales</taxon>
        <taxon>Deinococcaceae</taxon>
        <taxon>Deinococcus</taxon>
    </lineage>
</organism>
<keyword evidence="13" id="KW-1185">Reference proteome</keyword>
<accession>A0A7W8GEX0</accession>
<dbReference type="InterPro" id="IPR059000">
    <property type="entry name" value="ATPase_P-type_domA"/>
</dbReference>
<dbReference type="GO" id="GO:0005886">
    <property type="term" value="C:plasma membrane"/>
    <property type="evidence" value="ECO:0007669"/>
    <property type="project" value="UniProtKB-SubCell"/>
</dbReference>
<dbReference type="SFLD" id="SFLDG00002">
    <property type="entry name" value="C1.7:_P-type_atpase_like"/>
    <property type="match status" value="1"/>
</dbReference>
<comment type="caution">
    <text evidence="12">The sequence shown here is derived from an EMBL/GenBank/DDBJ whole genome shotgun (WGS) entry which is preliminary data.</text>
</comment>
<dbReference type="InterPro" id="IPR036412">
    <property type="entry name" value="HAD-like_sf"/>
</dbReference>
<sequence>MSDPAVSPPRLSLPELPLPELRYRVDGMDCASCVQKVERAVSRLPGTEGVQSNFGTQTLRLRLDETQTPRSELERQLRALGYVPHRLLAQAAAPTADAEGKTPPASRPTPWYATGQGRLVVGSGALLAAAWALSFAFPALGAWGYVLATLVGVGPLARRALASARLGEPFSINTLVTLAALGALLIGEAAEGAVVVFFFAVGELLEGVAAGRARAGVQALISLTPRTALRLSGGEVREVPAASLRVGERVQVRPGARVPADGVIEAGASALDDSPVTGESVPVEKGVGDPVYAGSVNGGGLLALRVTREASDNTIARILHLVEEAEGHRAPTARLIDRFSRVYTPGVVALSLGVATLPPLLAGAEWQPWLYRGLSLLLIGCPCALVLSVPAAITSAVAAGTRRGLLVKGGAALEALARVRTVAFDKTGTLTAGKPLVTDVQPLAGLEEREALRLAAAVEGASDHPLARAIHAHAQGLGLAVPPAEDAHAEPSHGVRARVEGRTLHVVSPRRAAERGWLTPQAGAQALALESQGKTVVVLAEEDGAAGSAALALLALRDEARPGAAEAVARLRRLGLRPVMLTGDNARTAQAIAGPLGLEVQAGLLPEDKLRLVRGYGAAGGVAMVGDGINDAPALAAADVGIAMGGGTDVALETADAALLHGRVTGVAELVGLSRATLRNIRQNLVFALGLKAVFLVTTLLGYTHLWTAILADTGATALVTANALRLLRWRGPQ</sequence>
<dbReference type="PROSITE" id="PS00154">
    <property type="entry name" value="ATPASE_E1_E2"/>
    <property type="match status" value="1"/>
</dbReference>
<dbReference type="SUPFAM" id="SSF56784">
    <property type="entry name" value="HAD-like"/>
    <property type="match status" value="1"/>
</dbReference>
<evidence type="ECO:0000256" key="3">
    <source>
        <dbReference type="ARBA" id="ARBA00022692"/>
    </source>
</evidence>
<dbReference type="Pfam" id="PF00403">
    <property type="entry name" value="HMA"/>
    <property type="match status" value="1"/>
</dbReference>
<dbReference type="InterPro" id="IPR008250">
    <property type="entry name" value="ATPase_P-typ_transduc_dom_A_sf"/>
</dbReference>
<keyword evidence="9 10" id="KW-0472">Membrane</keyword>
<dbReference type="InterPro" id="IPR044492">
    <property type="entry name" value="P_typ_ATPase_HD_dom"/>
</dbReference>
<dbReference type="EMBL" id="JACHFN010000004">
    <property type="protein sequence ID" value="MBB5234053.1"/>
    <property type="molecule type" value="Genomic_DNA"/>
</dbReference>
<evidence type="ECO:0000256" key="4">
    <source>
        <dbReference type="ARBA" id="ARBA00022723"/>
    </source>
</evidence>
<dbReference type="NCBIfam" id="TIGR01511">
    <property type="entry name" value="ATPase-IB1_Cu"/>
    <property type="match status" value="1"/>
</dbReference>
<dbReference type="PANTHER" id="PTHR48085">
    <property type="entry name" value="CADMIUM/ZINC-TRANSPORTING ATPASE HMA2-RELATED"/>
    <property type="match status" value="1"/>
</dbReference>
<evidence type="ECO:0000256" key="5">
    <source>
        <dbReference type="ARBA" id="ARBA00022741"/>
    </source>
</evidence>
<keyword evidence="5 10" id="KW-0547">Nucleotide-binding</keyword>
<dbReference type="SFLD" id="SFLDS00003">
    <property type="entry name" value="Haloacid_Dehalogenase"/>
    <property type="match status" value="1"/>
</dbReference>
<keyword evidence="3 10" id="KW-0812">Transmembrane</keyword>
<evidence type="ECO:0000256" key="1">
    <source>
        <dbReference type="ARBA" id="ARBA00004141"/>
    </source>
</evidence>
<dbReference type="InterPro" id="IPR001757">
    <property type="entry name" value="P_typ_ATPase"/>
</dbReference>
<dbReference type="PROSITE" id="PS50846">
    <property type="entry name" value="HMA_2"/>
    <property type="match status" value="1"/>
</dbReference>
<dbReference type="InterPro" id="IPR051014">
    <property type="entry name" value="Cation_Transport_ATPase_IB"/>
</dbReference>
<dbReference type="FunFam" id="2.70.150.10:FF:000002">
    <property type="entry name" value="Copper-transporting ATPase 1, putative"/>
    <property type="match status" value="1"/>
</dbReference>
<dbReference type="SUPFAM" id="SSF81653">
    <property type="entry name" value="Calcium ATPase, transduction domain A"/>
    <property type="match status" value="1"/>
</dbReference>
<dbReference type="InterPro" id="IPR023299">
    <property type="entry name" value="ATPase_P-typ_cyto_dom_N"/>
</dbReference>
<dbReference type="Pfam" id="PF00702">
    <property type="entry name" value="Hydrolase"/>
    <property type="match status" value="1"/>
</dbReference>
<evidence type="ECO:0000313" key="12">
    <source>
        <dbReference type="EMBL" id="MBB5234053.1"/>
    </source>
</evidence>
<reference evidence="12 13" key="1">
    <citation type="submission" date="2020-08" db="EMBL/GenBank/DDBJ databases">
        <title>Genomic Encyclopedia of Type Strains, Phase IV (KMG-IV): sequencing the most valuable type-strain genomes for metagenomic binning, comparative biology and taxonomic classification.</title>
        <authorList>
            <person name="Goeker M."/>
        </authorList>
    </citation>
    <scope>NUCLEOTIDE SEQUENCE [LARGE SCALE GENOMIC DNA]</scope>
    <source>
        <strain evidence="12 13">DSM 101791</strain>
    </source>
</reference>
<dbReference type="SUPFAM" id="SSF55008">
    <property type="entry name" value="HMA, heavy metal-associated domain"/>
    <property type="match status" value="1"/>
</dbReference>
<comment type="similarity">
    <text evidence="2 10">Belongs to the cation transport ATPase (P-type) (TC 3.A.3) family. Type IB subfamily.</text>
</comment>
<evidence type="ECO:0000313" key="13">
    <source>
        <dbReference type="Proteomes" id="UP000525389"/>
    </source>
</evidence>
<feature type="transmembrane region" description="Helical" evidence="10">
    <location>
        <begin position="374"/>
        <end position="399"/>
    </location>
</feature>
<evidence type="ECO:0000256" key="10">
    <source>
        <dbReference type="RuleBase" id="RU362081"/>
    </source>
</evidence>
<evidence type="ECO:0000256" key="6">
    <source>
        <dbReference type="ARBA" id="ARBA00022840"/>
    </source>
</evidence>
<feature type="transmembrane region" description="Helical" evidence="10">
    <location>
        <begin position="117"/>
        <end position="136"/>
    </location>
</feature>
<dbReference type="PANTHER" id="PTHR48085:SF5">
    <property type="entry name" value="CADMIUM_ZINC-TRANSPORTING ATPASE HMA4-RELATED"/>
    <property type="match status" value="1"/>
</dbReference>
<dbReference type="InterPro" id="IPR023214">
    <property type="entry name" value="HAD_sf"/>
</dbReference>
<keyword evidence="4 10" id="KW-0479">Metal-binding</keyword>
<dbReference type="SUPFAM" id="SSF81665">
    <property type="entry name" value="Calcium ATPase, transmembrane domain M"/>
    <property type="match status" value="1"/>
</dbReference>
<dbReference type="GO" id="GO:0016887">
    <property type="term" value="F:ATP hydrolysis activity"/>
    <property type="evidence" value="ECO:0007669"/>
    <property type="project" value="InterPro"/>
</dbReference>
<dbReference type="Gene3D" id="3.40.1110.10">
    <property type="entry name" value="Calcium-transporting ATPase, cytoplasmic domain N"/>
    <property type="match status" value="1"/>
</dbReference>
<dbReference type="Gene3D" id="3.40.50.1000">
    <property type="entry name" value="HAD superfamily/HAD-like"/>
    <property type="match status" value="1"/>
</dbReference>
<comment type="subcellular location">
    <subcellularLocation>
        <location evidence="10">Cell membrane</location>
    </subcellularLocation>
    <subcellularLocation>
        <location evidence="1">Membrane</location>
        <topology evidence="1">Multi-pass membrane protein</topology>
    </subcellularLocation>
</comment>
<dbReference type="NCBIfam" id="TIGR01525">
    <property type="entry name" value="ATPase-IB_hvy"/>
    <property type="match status" value="1"/>
</dbReference>
<dbReference type="SFLD" id="SFLDF00027">
    <property type="entry name" value="p-type_atpase"/>
    <property type="match status" value="1"/>
</dbReference>
<protein>
    <submittedName>
        <fullName evidence="12">Cd2+/Zn2+-exporting ATPase</fullName>
    </submittedName>
</protein>
<dbReference type="Gene3D" id="2.70.150.10">
    <property type="entry name" value="Calcium-transporting ATPase, cytoplasmic transduction domain A"/>
    <property type="match status" value="1"/>
</dbReference>
<dbReference type="NCBIfam" id="TIGR01494">
    <property type="entry name" value="ATPase_P-type"/>
    <property type="match status" value="2"/>
</dbReference>
<dbReference type="CDD" id="cd07546">
    <property type="entry name" value="P-type_ATPase_Pb_Zn_Cd2-like"/>
    <property type="match status" value="1"/>
</dbReference>
<dbReference type="InterPro" id="IPR006121">
    <property type="entry name" value="HMA_dom"/>
</dbReference>
<evidence type="ECO:0000256" key="7">
    <source>
        <dbReference type="ARBA" id="ARBA00022967"/>
    </source>
</evidence>
<keyword evidence="6 10" id="KW-0067">ATP-binding</keyword>